<sequence>MTQIEEFDRNDLHFFRLKDESDYVDICPERGGIVTAFHADNEDLLFMNEDTLFDTSKNVRGGIPVLFPIAGQLTDKQYQWNEKSYSMANHGLVRTRPLQVVGNETNERFAELTLSFSSSAETRAAYPFDFEMLLMYRLADGKLSIQQKIFNHSAEAMPVYPGYHPYFAIQNKTLTVATKATEYLDYNDQQIKPLNGAIQMDGLKESVVLADGAVTTSFNADKNLVVEADDAFRYTVLWVEGDQPFVCVEPWTAKTNTFNEAPDNVLLVQPEQPKTLTVSFHLENR</sequence>
<evidence type="ECO:0000313" key="1">
    <source>
        <dbReference type="EMBL" id="MBM7657248.1"/>
    </source>
</evidence>
<evidence type="ECO:0000313" key="2">
    <source>
        <dbReference type="Proteomes" id="UP000823201"/>
    </source>
</evidence>
<dbReference type="Pfam" id="PF01263">
    <property type="entry name" value="Aldose_epim"/>
    <property type="match status" value="1"/>
</dbReference>
<accession>A0ABS2Q652</accession>
<keyword evidence="2" id="KW-1185">Reference proteome</keyword>
<protein>
    <submittedName>
        <fullName evidence="1">Galactose mutarotase-like enzyme</fullName>
    </submittedName>
</protein>
<dbReference type="InterPro" id="IPR014718">
    <property type="entry name" value="GH-type_carb-bd"/>
</dbReference>
<dbReference type="PANTHER" id="PTHR11122:SF13">
    <property type="entry name" value="GLUCOSE-6-PHOSPHATE 1-EPIMERASE"/>
    <property type="match status" value="1"/>
</dbReference>
<dbReference type="SUPFAM" id="SSF74650">
    <property type="entry name" value="Galactose mutarotase-like"/>
    <property type="match status" value="1"/>
</dbReference>
<dbReference type="RefSeq" id="WP_205005588.1">
    <property type="nucleotide sequence ID" value="NZ_CBCRXA010000016.1"/>
</dbReference>
<dbReference type="EMBL" id="JAFBEV010000004">
    <property type="protein sequence ID" value="MBM7657248.1"/>
    <property type="molecule type" value="Genomic_DNA"/>
</dbReference>
<organism evidence="1 2">
    <name type="scientific">Sporolactobacillus spathodeae</name>
    <dbReference type="NCBI Taxonomy" id="1465502"/>
    <lineage>
        <taxon>Bacteria</taxon>
        <taxon>Bacillati</taxon>
        <taxon>Bacillota</taxon>
        <taxon>Bacilli</taxon>
        <taxon>Bacillales</taxon>
        <taxon>Sporolactobacillaceae</taxon>
        <taxon>Sporolactobacillus</taxon>
    </lineage>
</organism>
<dbReference type="InterPro" id="IPR011013">
    <property type="entry name" value="Gal_mutarotase_sf_dom"/>
</dbReference>
<reference evidence="1 2" key="1">
    <citation type="submission" date="2021-01" db="EMBL/GenBank/DDBJ databases">
        <title>Genomic Encyclopedia of Type Strains, Phase IV (KMG-IV): sequencing the most valuable type-strain genomes for metagenomic binning, comparative biology and taxonomic classification.</title>
        <authorList>
            <person name="Goeker M."/>
        </authorList>
    </citation>
    <scope>NUCLEOTIDE SEQUENCE [LARGE SCALE GENOMIC DNA]</scope>
    <source>
        <strain evidence="1 2">DSM 100968</strain>
    </source>
</reference>
<dbReference type="Proteomes" id="UP000823201">
    <property type="component" value="Unassembled WGS sequence"/>
</dbReference>
<dbReference type="Gene3D" id="2.70.98.10">
    <property type="match status" value="1"/>
</dbReference>
<dbReference type="PANTHER" id="PTHR11122">
    <property type="entry name" value="APOSPORY-ASSOCIATED PROTEIN C-RELATED"/>
    <property type="match status" value="1"/>
</dbReference>
<name>A0ABS2Q652_9BACL</name>
<gene>
    <name evidence="1" type="ORF">JOC27_000689</name>
</gene>
<comment type="caution">
    <text evidence="1">The sequence shown here is derived from an EMBL/GenBank/DDBJ whole genome shotgun (WGS) entry which is preliminary data.</text>
</comment>
<proteinExistence type="predicted"/>
<dbReference type="InterPro" id="IPR008183">
    <property type="entry name" value="Aldose_1/G6P_1-epimerase"/>
</dbReference>